<comment type="caution">
    <text evidence="2">The sequence shown here is derived from an EMBL/GenBank/DDBJ whole genome shotgun (WGS) entry which is preliminary data.</text>
</comment>
<organism evidence="2 3">
    <name type="scientific">Dunaliella salina</name>
    <name type="common">Green alga</name>
    <name type="synonym">Protococcus salinus</name>
    <dbReference type="NCBI Taxonomy" id="3046"/>
    <lineage>
        <taxon>Eukaryota</taxon>
        <taxon>Viridiplantae</taxon>
        <taxon>Chlorophyta</taxon>
        <taxon>core chlorophytes</taxon>
        <taxon>Chlorophyceae</taxon>
        <taxon>CS clade</taxon>
        <taxon>Chlamydomonadales</taxon>
        <taxon>Dunaliellaceae</taxon>
        <taxon>Dunaliella</taxon>
    </lineage>
</organism>
<evidence type="ECO:0008006" key="4">
    <source>
        <dbReference type="Google" id="ProtNLM"/>
    </source>
</evidence>
<sequence>MRHSPSSHWAGSVAKVSASSGAKKMKENARLKSLHRTPYPMVLSRMKLLLDRLQVLKQSGSAGAKSEFGVPHGVSIKSRASLADTAQTESSNFFEDVSNFETVDDGSGSKLSLEKILEELGTMFSYVSDFLRKVRFGGSVQELRHEMFCAWG</sequence>
<proteinExistence type="predicted"/>
<evidence type="ECO:0000313" key="2">
    <source>
        <dbReference type="EMBL" id="KAF5828869.1"/>
    </source>
</evidence>
<gene>
    <name evidence="2" type="ORF">DUNSADRAFT_16955</name>
</gene>
<evidence type="ECO:0000256" key="1">
    <source>
        <dbReference type="SAM" id="MobiDB-lite"/>
    </source>
</evidence>
<dbReference type="EMBL" id="MU070235">
    <property type="protein sequence ID" value="KAF5828869.1"/>
    <property type="molecule type" value="Genomic_DNA"/>
</dbReference>
<name>A0ABQ7G2P0_DUNSA</name>
<accession>A0ABQ7G2P0</accession>
<dbReference type="Proteomes" id="UP000815325">
    <property type="component" value="Unassembled WGS sequence"/>
</dbReference>
<evidence type="ECO:0000313" key="3">
    <source>
        <dbReference type="Proteomes" id="UP000815325"/>
    </source>
</evidence>
<reference evidence="2" key="1">
    <citation type="submission" date="2017-08" db="EMBL/GenBank/DDBJ databases">
        <authorList>
            <person name="Polle J.E."/>
            <person name="Barry K."/>
            <person name="Cushman J."/>
            <person name="Schmutz J."/>
            <person name="Tran D."/>
            <person name="Hathwaick L.T."/>
            <person name="Yim W.C."/>
            <person name="Jenkins J."/>
            <person name="Mckie-Krisberg Z.M."/>
            <person name="Prochnik S."/>
            <person name="Lindquist E."/>
            <person name="Dockter R.B."/>
            <person name="Adam C."/>
            <person name="Molina H."/>
            <person name="Bunkerborg J."/>
            <person name="Jin E."/>
            <person name="Buchheim M."/>
            <person name="Magnuson J."/>
        </authorList>
    </citation>
    <scope>NUCLEOTIDE SEQUENCE</scope>
    <source>
        <strain evidence="2">CCAP 19/18</strain>
    </source>
</reference>
<protein>
    <recommendedName>
        <fullName evidence="4">Encoded protein</fullName>
    </recommendedName>
</protein>
<keyword evidence="3" id="KW-1185">Reference proteome</keyword>
<feature type="region of interest" description="Disordered" evidence="1">
    <location>
        <begin position="1"/>
        <end position="31"/>
    </location>
</feature>
<feature type="compositionally biased region" description="Low complexity" evidence="1">
    <location>
        <begin position="10"/>
        <end position="22"/>
    </location>
</feature>